<feature type="region of interest" description="Disordered" evidence="1">
    <location>
        <begin position="1"/>
        <end position="72"/>
    </location>
</feature>
<reference evidence="2 3" key="1">
    <citation type="journal article" date="2018" name="PLoS Genet.">
        <title>Population sequencing reveals clonal diversity and ancestral inbreeding in the grapevine cultivar Chardonnay.</title>
        <authorList>
            <person name="Roach M.J."/>
            <person name="Johnson D.L."/>
            <person name="Bohlmann J."/>
            <person name="van Vuuren H.J."/>
            <person name="Jones S.J."/>
            <person name="Pretorius I.S."/>
            <person name="Schmidt S.A."/>
            <person name="Borneman A.R."/>
        </authorList>
    </citation>
    <scope>NUCLEOTIDE SEQUENCE [LARGE SCALE GENOMIC DNA]</scope>
    <source>
        <strain evidence="3">cv. Chardonnay</strain>
        <tissue evidence="2">Leaf</tissue>
    </source>
</reference>
<organism evidence="2 3">
    <name type="scientific">Vitis vinifera</name>
    <name type="common">Grape</name>
    <dbReference type="NCBI Taxonomy" id="29760"/>
    <lineage>
        <taxon>Eukaryota</taxon>
        <taxon>Viridiplantae</taxon>
        <taxon>Streptophyta</taxon>
        <taxon>Embryophyta</taxon>
        <taxon>Tracheophyta</taxon>
        <taxon>Spermatophyta</taxon>
        <taxon>Magnoliopsida</taxon>
        <taxon>eudicotyledons</taxon>
        <taxon>Gunneridae</taxon>
        <taxon>Pentapetalae</taxon>
        <taxon>rosids</taxon>
        <taxon>Vitales</taxon>
        <taxon>Vitaceae</taxon>
        <taxon>Viteae</taxon>
        <taxon>Vitis</taxon>
    </lineage>
</organism>
<feature type="compositionally biased region" description="Polar residues" evidence="1">
    <location>
        <begin position="49"/>
        <end position="58"/>
    </location>
</feature>
<dbReference type="EMBL" id="QGNW01000057">
    <property type="protein sequence ID" value="RVX05150.1"/>
    <property type="molecule type" value="Genomic_DNA"/>
</dbReference>
<evidence type="ECO:0000256" key="1">
    <source>
        <dbReference type="SAM" id="MobiDB-lite"/>
    </source>
</evidence>
<gene>
    <name evidence="2" type="ORF">CK203_020060</name>
</gene>
<feature type="compositionally biased region" description="Basic and acidic residues" evidence="1">
    <location>
        <begin position="30"/>
        <end position="43"/>
    </location>
</feature>
<evidence type="ECO:0000313" key="3">
    <source>
        <dbReference type="Proteomes" id="UP000288805"/>
    </source>
</evidence>
<sequence>MEPKVGCLMEEEKAERHGEDGGASVGKNPGDAERVADGRERKICCNRGGFNQSSSSVASLGPKENRRIELGGPTVEAGLVAEKEAQ</sequence>
<name>A0A438J879_VITVI</name>
<accession>A0A438J879</accession>
<dbReference type="Proteomes" id="UP000288805">
    <property type="component" value="Unassembled WGS sequence"/>
</dbReference>
<proteinExistence type="predicted"/>
<evidence type="ECO:0000313" key="2">
    <source>
        <dbReference type="EMBL" id="RVX05150.1"/>
    </source>
</evidence>
<feature type="compositionally biased region" description="Basic and acidic residues" evidence="1">
    <location>
        <begin position="10"/>
        <end position="20"/>
    </location>
</feature>
<comment type="caution">
    <text evidence="2">The sequence shown here is derived from an EMBL/GenBank/DDBJ whole genome shotgun (WGS) entry which is preliminary data.</text>
</comment>
<dbReference type="AlphaFoldDB" id="A0A438J879"/>
<protein>
    <submittedName>
        <fullName evidence="2">Uncharacterized protein</fullName>
    </submittedName>
</protein>